<sequence>MQDYNKDDMSYRRISSIEPKSALPFNRFLPNKSRQPSYVPAPLRKKKPDRNEDNRRSWASPVCAEADGTFPSNERRTWSTNVKNWPTVHETSNSSCYLEEEEEKASIPNIVKDDLYVRKLSPIMPNPGNAFDQFLPKCWIPEDVNWKRIKRETYKPWYKEFQGFSQFLLLQALQTYSDDILSSETNIKIDPTAGPRLITRRRNLSYSPGYRRGDLEMSALDPDLENDDFFVRKTGAFHANPCVLRAFEDFRRFSEQDDPVERDIILQCREGELVLPDLEKDDMIVRRIPAQKKEVPLSGAPDRYQPIPFPEPWTLPPEIQAKFLCVLERTCPSKEKINSCRVLVPSYRQKKDDMLIRKIQSWKMGTPVPPISFTPGPCSEADLQKWEAIREASRLRHKKRLMVERLFQKIYGENGSKSMSDVSAEDVQNLRQLRYEEMQKIKSQLKEQDQKWQDDLAKWKDRRKSYTSDLQKKKEEREEIEKQALEKSERSSKTFKEMLQDRESQNQTSTVTSRRRIYSSDDELNEQKLPLTPTVSEASYQSETVEEKATTYPTEIPKQDSTTFAKREDVLTAEIPLSSKNLVDEQGPASLSSQRSLRTQVESTRVSASLPRSYQKTDTARLTSVVTPRPFGSQSRGISSLPRSYTRFDVWKYEGGYSGKHVVKKMGDRLENNKMKVEKEEEHANETEKLPDRWKKKARESEIMGDLEDCFLKARIVGTVWWDEGRKWICFWLTMKYFKRSLCVASFLSWIDFPPYGRQGHLIPPFHVCFQDQFSDMRISINQTPGNGLDFGFTVKWDISGIFVASVEAGSPAEFSQLQVDDEIIAINNTKFSHKDTEEWEETMANARETGNLVMDVRRYGKSGSPETKWIDATSGIYNSDRSSNLSITTDFSESLQNSNAESKEINGIRDESNTFELKASEPISLKNLKRRSQFFEQGSSDSVVPDLPVPTISAPSRWAWDQEEERKRQERWQKEQDRLLQEKYQREQEKLREEWQKAKQEAERENSKYLNEELMVLSSNSISVTTREPAVATLQTTWGEGSKSSDREGTRVGREEKRQQQEGDVNEDQREKRQERLTLQKERELKEQQYQEEQERKRRQAEAEEQRRRAEEQTRQAERERETSVKIYQYRRPVDPYDIPKREEESSGLHSSDRNKSRSTTELDDYPTNKNGSSKYLDRVGSSSSSQRSSKKEQVPSEAELERQQILQEMRKRTSLHNDNSWIRQRSSSVNKEPICLPGIMRRGESLDNLDSPRSNSWRQSPWLSQPVGVYASSSVQDFSRPPPQLVSTSNRAYMRNPSSSIPPPSAGSLRATNAPSPTPRSHFSSPSSSGSQLRNRSVSGKRVCSYCNTILGKGAAMIIESLGLCYHLYCFKCVACECDLGGSSSGAEVRIRNNQLYCNDCYLRFKSGRPTAM</sequence>
<evidence type="ECO:0000256" key="5">
    <source>
        <dbReference type="PROSITE-ProRule" id="PRU00125"/>
    </source>
</evidence>
<dbReference type="PROSITE" id="PS50106">
    <property type="entry name" value="PDZ"/>
    <property type="match status" value="1"/>
</dbReference>
<keyword evidence="4 5" id="KW-0440">LIM domain</keyword>
<dbReference type="InterPro" id="IPR029978">
    <property type="entry name" value="LMO-7"/>
</dbReference>
<dbReference type="InterPro" id="IPR017907">
    <property type="entry name" value="Znf_RING_CS"/>
</dbReference>
<feature type="compositionally biased region" description="Polar residues" evidence="7">
    <location>
        <begin position="589"/>
        <end position="615"/>
    </location>
</feature>
<feature type="coiled-coil region" evidence="6">
    <location>
        <begin position="963"/>
        <end position="1013"/>
    </location>
</feature>
<gene>
    <name evidence="11" type="primary">LMO7</name>
</gene>
<dbReference type="Gene3D" id="2.30.42.10">
    <property type="match status" value="1"/>
</dbReference>
<evidence type="ECO:0000256" key="4">
    <source>
        <dbReference type="ARBA" id="ARBA00023038"/>
    </source>
</evidence>
<dbReference type="PROSITE" id="PS00478">
    <property type="entry name" value="LIM_DOMAIN_1"/>
    <property type="match status" value="1"/>
</dbReference>
<dbReference type="GO" id="GO:0008270">
    <property type="term" value="F:zinc ion binding"/>
    <property type="evidence" value="ECO:0007669"/>
    <property type="project" value="UniProtKB-KW"/>
</dbReference>
<evidence type="ECO:0000256" key="6">
    <source>
        <dbReference type="SAM" id="Coils"/>
    </source>
</evidence>
<evidence type="ECO:0000256" key="3">
    <source>
        <dbReference type="ARBA" id="ARBA00022833"/>
    </source>
</evidence>
<feature type="compositionally biased region" description="Basic and acidic residues" evidence="7">
    <location>
        <begin position="1191"/>
        <end position="1203"/>
    </location>
</feature>
<dbReference type="OrthoDB" id="15627at2759"/>
<feature type="domain" description="PDZ" evidence="9">
    <location>
        <begin position="778"/>
        <end position="859"/>
    </location>
</feature>
<dbReference type="CDD" id="cd08368">
    <property type="entry name" value="LIM"/>
    <property type="match status" value="1"/>
</dbReference>
<dbReference type="SUPFAM" id="SSF50156">
    <property type="entry name" value="PDZ domain-like"/>
    <property type="match status" value="1"/>
</dbReference>
<dbReference type="Pfam" id="PF00595">
    <property type="entry name" value="PDZ"/>
    <property type="match status" value="1"/>
</dbReference>
<dbReference type="Gene3D" id="2.10.110.10">
    <property type="entry name" value="Cysteine Rich Protein"/>
    <property type="match status" value="1"/>
</dbReference>
<evidence type="ECO:0000313" key="11">
    <source>
        <dbReference type="RefSeq" id="XP_023377888.1"/>
    </source>
</evidence>
<evidence type="ECO:0000313" key="10">
    <source>
        <dbReference type="Proteomes" id="UP000515202"/>
    </source>
</evidence>
<feature type="region of interest" description="Disordered" evidence="7">
    <location>
        <begin position="583"/>
        <end position="615"/>
    </location>
</feature>
<keyword evidence="10" id="KW-1185">Reference proteome</keyword>
<dbReference type="SMART" id="SM00228">
    <property type="entry name" value="PDZ"/>
    <property type="match status" value="1"/>
</dbReference>
<reference evidence="11" key="1">
    <citation type="submission" date="2025-08" db="UniProtKB">
        <authorList>
            <consortium name="RefSeq"/>
        </authorList>
    </citation>
    <scope>IDENTIFICATION</scope>
    <source>
        <tissue evidence="11">Kidney</tissue>
    </source>
</reference>
<keyword evidence="2" id="KW-0863">Zinc-finger</keyword>
<evidence type="ECO:0000259" key="9">
    <source>
        <dbReference type="PROSITE" id="PS50106"/>
    </source>
</evidence>
<name>A0A6P6BS27_PTEVA</name>
<dbReference type="RefSeq" id="XP_023377888.1">
    <property type="nucleotide sequence ID" value="XM_023522120.1"/>
</dbReference>
<dbReference type="PROSITE" id="PS50023">
    <property type="entry name" value="LIM_DOMAIN_2"/>
    <property type="match status" value="1"/>
</dbReference>
<dbReference type="FunFam" id="2.10.110.10:FF:000041">
    <property type="entry name" value="LIM and calponin homology domains 1"/>
    <property type="match status" value="1"/>
</dbReference>
<protein>
    <submittedName>
        <fullName evidence="11">LIM domain only protein 7</fullName>
    </submittedName>
</protein>
<organism evidence="10 11">
    <name type="scientific">Pteropus vampyrus</name>
    <name type="common">Large flying fox</name>
    <dbReference type="NCBI Taxonomy" id="132908"/>
    <lineage>
        <taxon>Eukaryota</taxon>
        <taxon>Metazoa</taxon>
        <taxon>Chordata</taxon>
        <taxon>Craniata</taxon>
        <taxon>Vertebrata</taxon>
        <taxon>Euteleostomi</taxon>
        <taxon>Mammalia</taxon>
        <taxon>Eutheria</taxon>
        <taxon>Laurasiatheria</taxon>
        <taxon>Chiroptera</taxon>
        <taxon>Yinpterochiroptera</taxon>
        <taxon>Pteropodoidea</taxon>
        <taxon>Pteropodidae</taxon>
        <taxon>Pteropodinae</taxon>
        <taxon>Pteropus</taxon>
    </lineage>
</organism>
<dbReference type="InterPro" id="IPR036034">
    <property type="entry name" value="PDZ_sf"/>
</dbReference>
<dbReference type="CTD" id="4008"/>
<dbReference type="Pfam" id="PF00412">
    <property type="entry name" value="LIM"/>
    <property type="match status" value="1"/>
</dbReference>
<evidence type="ECO:0000256" key="7">
    <source>
        <dbReference type="SAM" id="MobiDB-lite"/>
    </source>
</evidence>
<feature type="region of interest" description="Disordered" evidence="7">
    <location>
        <begin position="938"/>
        <end position="961"/>
    </location>
</feature>
<dbReference type="PANTHER" id="PTHR46767:SF1">
    <property type="entry name" value="LIM DOMAIN ONLY PROTEIN 7"/>
    <property type="match status" value="1"/>
</dbReference>
<feature type="region of interest" description="Disordered" evidence="7">
    <location>
        <begin position="1034"/>
        <end position="1203"/>
    </location>
</feature>
<feature type="region of interest" description="Disordered" evidence="7">
    <location>
        <begin position="1275"/>
        <end position="1337"/>
    </location>
</feature>
<feature type="compositionally biased region" description="Basic and acidic residues" evidence="7">
    <location>
        <begin position="1044"/>
        <end position="1125"/>
    </location>
</feature>
<dbReference type="CDD" id="cd00136">
    <property type="entry name" value="PDZ_canonical"/>
    <property type="match status" value="1"/>
</dbReference>
<dbReference type="InterPro" id="IPR001478">
    <property type="entry name" value="PDZ"/>
</dbReference>
<dbReference type="InterPro" id="IPR031865">
    <property type="entry name" value="DUF4757"/>
</dbReference>
<dbReference type="KEGG" id="pvp:105304178"/>
<proteinExistence type="predicted"/>
<feature type="domain" description="LIM zinc-binding" evidence="8">
    <location>
        <begin position="1344"/>
        <end position="1410"/>
    </location>
</feature>
<evidence type="ECO:0000256" key="2">
    <source>
        <dbReference type="ARBA" id="ARBA00022771"/>
    </source>
</evidence>
<feature type="compositionally biased region" description="Low complexity" evidence="7">
    <location>
        <begin position="1321"/>
        <end position="1337"/>
    </location>
</feature>
<keyword evidence="3 5" id="KW-0862">Zinc</keyword>
<keyword evidence="1 5" id="KW-0479">Metal-binding</keyword>
<accession>A0A6P6BS27</accession>
<evidence type="ECO:0000259" key="8">
    <source>
        <dbReference type="PROSITE" id="PS50023"/>
    </source>
</evidence>
<evidence type="ECO:0000256" key="1">
    <source>
        <dbReference type="ARBA" id="ARBA00022723"/>
    </source>
</evidence>
<dbReference type="SMART" id="SM00132">
    <property type="entry name" value="LIM"/>
    <property type="match status" value="1"/>
</dbReference>
<feature type="compositionally biased region" description="Polar residues" evidence="7">
    <location>
        <begin position="533"/>
        <end position="543"/>
    </location>
</feature>
<dbReference type="GeneID" id="105304178"/>
<dbReference type="PANTHER" id="PTHR46767">
    <property type="entry name" value="LIM DOMAIN ONLY PROTEIN 7"/>
    <property type="match status" value="1"/>
</dbReference>
<feature type="region of interest" description="Disordered" evidence="7">
    <location>
        <begin position="24"/>
        <end position="64"/>
    </location>
</feature>
<dbReference type="Pfam" id="PF15949">
    <property type="entry name" value="DUF4757"/>
    <property type="match status" value="2"/>
</dbReference>
<feature type="region of interest" description="Disordered" evidence="7">
    <location>
        <begin position="463"/>
        <end position="551"/>
    </location>
</feature>
<dbReference type="PROSITE" id="PS00518">
    <property type="entry name" value="ZF_RING_1"/>
    <property type="match status" value="1"/>
</dbReference>
<dbReference type="InterPro" id="IPR001781">
    <property type="entry name" value="Znf_LIM"/>
</dbReference>
<feature type="compositionally biased region" description="Basic and acidic residues" evidence="7">
    <location>
        <begin position="463"/>
        <end position="504"/>
    </location>
</feature>
<keyword evidence="6" id="KW-0175">Coiled coil</keyword>
<dbReference type="GO" id="GO:0030155">
    <property type="term" value="P:regulation of cell adhesion"/>
    <property type="evidence" value="ECO:0007669"/>
    <property type="project" value="InterPro"/>
</dbReference>
<feature type="compositionally biased region" description="Basic and acidic residues" evidence="7">
    <location>
        <begin position="1133"/>
        <end position="1162"/>
    </location>
</feature>
<dbReference type="Proteomes" id="UP000515202">
    <property type="component" value="Unplaced"/>
</dbReference>
<dbReference type="GO" id="GO:0023051">
    <property type="term" value="P:regulation of signaling"/>
    <property type="evidence" value="ECO:0007669"/>
    <property type="project" value="InterPro"/>
</dbReference>